<sequence length="461" mass="49957">MSGGRRNTWCGSRSGLSKAFASAPPAQAMCRSTSFSLMNDDLLLQRLLDGTLTSREQLEVNQRLRDDAGLRAQLREIAEQAVLMGDLARQRDLATPVSISNAADRSLGARHWLALAASIALLAASAGFWMSRREVPVLTLEDSSGSIVWSQRGDLRQSVADGDQLSAGTLETIGETATAQLAFADGTLIMLSGESELSFSEDGQKRLLLRRGSLSAQVKPQPEGSPMLVRTPSAEAEILGTVFNLSTRPDDTLLKVDEGLVRLRRLADGSSIEVPAKNSAVASLDSALKLNSEATPEPRSAWSFDFTTTMPPQHWRGVSDGTHIIASPYVASRKPSGNVVTHFGISVRTTLLTPPVSLMATEGGVVRYRFKQEQRAPLQVMLLTSKRHGGFGGNFEVKLSADDLHPDRDGWCEIAIPLREFHALSRKHPSPTGNLLDSVLISSFQTDTKLTVSRFELTTQP</sequence>
<proteinExistence type="predicted"/>
<dbReference type="EMBL" id="VAUV01000026">
    <property type="protein sequence ID" value="TLD68387.1"/>
    <property type="molecule type" value="Genomic_DNA"/>
</dbReference>
<organism evidence="3 4">
    <name type="scientific">Phragmitibacter flavus</name>
    <dbReference type="NCBI Taxonomy" id="2576071"/>
    <lineage>
        <taxon>Bacteria</taxon>
        <taxon>Pseudomonadati</taxon>
        <taxon>Verrucomicrobiota</taxon>
        <taxon>Verrucomicrobiia</taxon>
        <taxon>Verrucomicrobiales</taxon>
        <taxon>Verrucomicrobiaceae</taxon>
        <taxon>Phragmitibacter</taxon>
    </lineage>
</organism>
<dbReference type="Gene3D" id="2.60.120.1440">
    <property type="match status" value="1"/>
</dbReference>
<dbReference type="Proteomes" id="UP000306196">
    <property type="component" value="Unassembled WGS sequence"/>
</dbReference>
<name>A0A5R8K7Q8_9BACT</name>
<evidence type="ECO:0000313" key="4">
    <source>
        <dbReference type="Proteomes" id="UP000306196"/>
    </source>
</evidence>
<dbReference type="InterPro" id="IPR006860">
    <property type="entry name" value="FecR"/>
</dbReference>
<gene>
    <name evidence="3" type="ORF">FEM03_23070</name>
</gene>
<evidence type="ECO:0000313" key="3">
    <source>
        <dbReference type="EMBL" id="TLD68387.1"/>
    </source>
</evidence>
<reference evidence="3 4" key="1">
    <citation type="submission" date="2019-05" db="EMBL/GenBank/DDBJ databases">
        <title>Verrucobacter flavum gen. nov., sp. nov. a new member of the family Verrucomicrobiaceae.</title>
        <authorList>
            <person name="Szuroczki S."/>
            <person name="Abbaszade G."/>
            <person name="Szabo A."/>
            <person name="Felfoldi T."/>
            <person name="Schumann P."/>
            <person name="Boka K."/>
            <person name="Keki Z."/>
            <person name="Toumi M."/>
            <person name="Toth E."/>
        </authorList>
    </citation>
    <scope>NUCLEOTIDE SEQUENCE [LARGE SCALE GENOMIC DNA]</scope>
    <source>
        <strain evidence="3 4">MG-N-17</strain>
    </source>
</reference>
<feature type="domain" description="FecR protein" evidence="2">
    <location>
        <begin position="174"/>
        <end position="262"/>
    </location>
</feature>
<keyword evidence="1" id="KW-0472">Membrane</keyword>
<protein>
    <submittedName>
        <fullName evidence="3">FecR domain-containing protein</fullName>
    </submittedName>
</protein>
<keyword evidence="1" id="KW-0812">Transmembrane</keyword>
<evidence type="ECO:0000259" key="2">
    <source>
        <dbReference type="Pfam" id="PF04773"/>
    </source>
</evidence>
<keyword evidence="1" id="KW-1133">Transmembrane helix</keyword>
<evidence type="ECO:0000256" key="1">
    <source>
        <dbReference type="SAM" id="Phobius"/>
    </source>
</evidence>
<dbReference type="OrthoDB" id="260188at2"/>
<dbReference type="GO" id="GO:0016989">
    <property type="term" value="F:sigma factor antagonist activity"/>
    <property type="evidence" value="ECO:0007669"/>
    <property type="project" value="TreeGrafter"/>
</dbReference>
<dbReference type="Pfam" id="PF04773">
    <property type="entry name" value="FecR"/>
    <property type="match status" value="1"/>
</dbReference>
<dbReference type="PANTHER" id="PTHR30273:SF2">
    <property type="entry name" value="PROTEIN FECR"/>
    <property type="match status" value="1"/>
</dbReference>
<keyword evidence="4" id="KW-1185">Reference proteome</keyword>
<comment type="caution">
    <text evidence="3">The sequence shown here is derived from an EMBL/GenBank/DDBJ whole genome shotgun (WGS) entry which is preliminary data.</text>
</comment>
<dbReference type="AlphaFoldDB" id="A0A5R8K7Q8"/>
<accession>A0A5R8K7Q8</accession>
<dbReference type="InterPro" id="IPR012373">
    <property type="entry name" value="Ferrdict_sens_TM"/>
</dbReference>
<dbReference type="PANTHER" id="PTHR30273">
    <property type="entry name" value="PERIPLASMIC SIGNAL SENSOR AND SIGMA FACTOR ACTIVATOR FECR-RELATED"/>
    <property type="match status" value="1"/>
</dbReference>
<feature type="transmembrane region" description="Helical" evidence="1">
    <location>
        <begin position="112"/>
        <end position="130"/>
    </location>
</feature>